<reference evidence="1 2" key="1">
    <citation type="submission" date="2018-07" db="EMBL/GenBank/DDBJ databases">
        <authorList>
            <person name="Peeters C."/>
        </authorList>
    </citation>
    <scope>NUCLEOTIDE SEQUENCE [LARGE SCALE GENOMIC DNA]</scope>
    <source>
        <strain evidence="1 2">LMG 30378</strain>
    </source>
</reference>
<dbReference type="AlphaFoldDB" id="A0A446CBQ7"/>
<evidence type="ECO:0000313" key="1">
    <source>
        <dbReference type="EMBL" id="SSW65280.1"/>
    </source>
</evidence>
<proteinExistence type="predicted"/>
<dbReference type="RefSeq" id="WP_208742360.1">
    <property type="nucleotide sequence ID" value="NZ_UFQC01000006.1"/>
</dbReference>
<protein>
    <submittedName>
        <fullName evidence="1">Uncharacterized protein</fullName>
    </submittedName>
</protein>
<evidence type="ECO:0000313" key="2">
    <source>
        <dbReference type="Proteomes" id="UP000289465"/>
    </source>
</evidence>
<accession>A0A446CBQ7</accession>
<sequence length="52" mass="5778">MPVYRLVIKRHGRLIGHFESAATAGLDDSRDIASRLPGGLDRDACRRSEVLE</sequence>
<name>A0A446CBQ7_9BURK</name>
<dbReference type="EMBL" id="UFQC01000006">
    <property type="protein sequence ID" value="SSW65280.1"/>
    <property type="molecule type" value="Genomic_DNA"/>
</dbReference>
<organism evidence="1 2">
    <name type="scientific">Achromobacter veterisilvae</name>
    <dbReference type="NCBI Taxonomy" id="2069367"/>
    <lineage>
        <taxon>Bacteria</taxon>
        <taxon>Pseudomonadati</taxon>
        <taxon>Pseudomonadota</taxon>
        <taxon>Betaproteobacteria</taxon>
        <taxon>Burkholderiales</taxon>
        <taxon>Alcaligenaceae</taxon>
        <taxon>Achromobacter</taxon>
    </lineage>
</organism>
<gene>
    <name evidence="1" type="ORF">AVE30378_01440</name>
</gene>
<dbReference type="Proteomes" id="UP000289465">
    <property type="component" value="Unassembled WGS sequence"/>
</dbReference>